<dbReference type="InterPro" id="IPR003362">
    <property type="entry name" value="Bact_transf"/>
</dbReference>
<keyword evidence="11" id="KW-1185">Reference proteome</keyword>
<proteinExistence type="inferred from homology"/>
<dbReference type="Pfam" id="PF02397">
    <property type="entry name" value="Bac_transf"/>
    <property type="match status" value="1"/>
</dbReference>
<gene>
    <name evidence="10" type="ORF">Ade02nite_48860</name>
</gene>
<evidence type="ECO:0000256" key="1">
    <source>
        <dbReference type="ARBA" id="ARBA00004141"/>
    </source>
</evidence>
<feature type="compositionally biased region" description="Gly residues" evidence="7">
    <location>
        <begin position="101"/>
        <end position="111"/>
    </location>
</feature>
<feature type="transmembrane region" description="Helical" evidence="8">
    <location>
        <begin position="254"/>
        <end position="272"/>
    </location>
</feature>
<feature type="transmembrane region" description="Helical" evidence="8">
    <location>
        <begin position="217"/>
        <end position="234"/>
    </location>
</feature>
<evidence type="ECO:0000256" key="8">
    <source>
        <dbReference type="SAM" id="Phobius"/>
    </source>
</evidence>
<evidence type="ECO:0000313" key="11">
    <source>
        <dbReference type="Proteomes" id="UP000609879"/>
    </source>
</evidence>
<dbReference type="PANTHER" id="PTHR30576">
    <property type="entry name" value="COLANIC BIOSYNTHESIS UDP-GLUCOSE LIPID CARRIER TRANSFERASE"/>
    <property type="match status" value="1"/>
</dbReference>
<keyword evidence="4 8" id="KW-0812">Transmembrane</keyword>
<evidence type="ECO:0000256" key="6">
    <source>
        <dbReference type="ARBA" id="ARBA00023136"/>
    </source>
</evidence>
<organism evidence="10 11">
    <name type="scientific">Paractinoplanes deccanensis</name>
    <dbReference type="NCBI Taxonomy" id="113561"/>
    <lineage>
        <taxon>Bacteria</taxon>
        <taxon>Bacillati</taxon>
        <taxon>Actinomycetota</taxon>
        <taxon>Actinomycetes</taxon>
        <taxon>Micromonosporales</taxon>
        <taxon>Micromonosporaceae</taxon>
        <taxon>Paractinoplanes</taxon>
    </lineage>
</organism>
<dbReference type="InterPro" id="IPR017475">
    <property type="entry name" value="EPS_sugar_tfrase"/>
</dbReference>
<dbReference type="RefSeq" id="WP_379038432.1">
    <property type="nucleotide sequence ID" value="NZ_BAAABO010000050.1"/>
</dbReference>
<feature type="transmembrane region" description="Helical" evidence="8">
    <location>
        <begin position="278"/>
        <end position="299"/>
    </location>
</feature>
<evidence type="ECO:0000259" key="9">
    <source>
        <dbReference type="Pfam" id="PF02397"/>
    </source>
</evidence>
<dbReference type="Proteomes" id="UP000609879">
    <property type="component" value="Unassembled WGS sequence"/>
</dbReference>
<keyword evidence="6 8" id="KW-0472">Membrane</keyword>
<dbReference type="NCBIfam" id="TIGR03025">
    <property type="entry name" value="EPS_sugtrans"/>
    <property type="match status" value="1"/>
</dbReference>
<feature type="compositionally biased region" description="Pro residues" evidence="7">
    <location>
        <begin position="55"/>
        <end position="64"/>
    </location>
</feature>
<name>A0ABQ3Y8R7_9ACTN</name>
<evidence type="ECO:0000313" key="10">
    <source>
        <dbReference type="EMBL" id="GID76245.1"/>
    </source>
</evidence>
<comment type="caution">
    <text evidence="10">The sequence shown here is derived from an EMBL/GenBank/DDBJ whole genome shotgun (WGS) entry which is preliminary data.</text>
</comment>
<feature type="region of interest" description="Disordered" evidence="7">
    <location>
        <begin position="1"/>
        <end position="135"/>
    </location>
</feature>
<evidence type="ECO:0000256" key="7">
    <source>
        <dbReference type="SAM" id="MobiDB-lite"/>
    </source>
</evidence>
<sequence length="640" mass="69849">MRQDLSEQQESVLTEPTVLLPEVTPPEGYGQANHPPANQGPRARPRAAASKIPAPVVPLSPPPSGAGARTGDWPINAPAKSAMNQLNRGAADRCDASAGRTGPGGPAGGVGAEAPPVRVGKPDNAPPRAVQERADPGRNQAIERHWSQRRNRSSAVRPVVRPFVRMRGRHAAMSRRQRWERSYVRALVLCDLLAGTAAGATAFGLRFGDEVTTYNRGYVVLSALLPVLLLAVLAVSRAYERRYLFVGTDEYQRVLRGGVGLIAGAALVSYALELDLARSYVLAALPTAIATSAVLRFALRKRLHMARARGESLRRVILVGHELSIIGMARQLRRERYHGLEVVGACIPRGHDGAGMNGLVVYGTFDDVASAVEQADADTVVVLSCPELDGAQLRRLAWRLERDEVDLVVASALVDVAGARTTIRPFDGLPMLHVEHPRLHGGSRLVKEVVDRLGALALLVLLGPLLLGVALCVRVTSRGPVLFRQVRVGRDGSHFRIFKFRSMYVDAEARLAELRHLNEHDGVLFKIRDDPRVTPVGRYLRRFSLDELPQLLNVLLGQMSLVGPRPPLPSEVAAYADDVRRRLAVKPGMTGLWQVSGRSDLPWEEAVRLDLRYVENWSLSLDLVILLRTMTAVVRSSGAY</sequence>
<reference evidence="10 11" key="1">
    <citation type="submission" date="2021-01" db="EMBL/GenBank/DDBJ databases">
        <title>Whole genome shotgun sequence of Actinoplanes deccanensis NBRC 13994.</title>
        <authorList>
            <person name="Komaki H."/>
            <person name="Tamura T."/>
        </authorList>
    </citation>
    <scope>NUCLEOTIDE SEQUENCE [LARGE SCALE GENOMIC DNA]</scope>
    <source>
        <strain evidence="10 11">NBRC 13994</strain>
    </source>
</reference>
<dbReference type="PANTHER" id="PTHR30576:SF10">
    <property type="entry name" value="SLL5057 PROTEIN"/>
    <property type="match status" value="1"/>
</dbReference>
<feature type="transmembrane region" description="Helical" evidence="8">
    <location>
        <begin position="183"/>
        <end position="205"/>
    </location>
</feature>
<comment type="subcellular location">
    <subcellularLocation>
        <location evidence="1">Membrane</location>
        <topology evidence="1">Multi-pass membrane protein</topology>
    </subcellularLocation>
</comment>
<protein>
    <submittedName>
        <fullName evidence="10">Exopolysaccharide biosynthesis polyprenyl glycosylphosphotransferase</fullName>
    </submittedName>
</protein>
<dbReference type="Gene3D" id="3.40.50.720">
    <property type="entry name" value="NAD(P)-binding Rossmann-like Domain"/>
    <property type="match status" value="1"/>
</dbReference>
<accession>A0ABQ3Y8R7</accession>
<feature type="compositionally biased region" description="Polar residues" evidence="7">
    <location>
        <begin position="1"/>
        <end position="14"/>
    </location>
</feature>
<keyword evidence="5 8" id="KW-1133">Transmembrane helix</keyword>
<evidence type="ECO:0000256" key="4">
    <source>
        <dbReference type="ARBA" id="ARBA00022692"/>
    </source>
</evidence>
<evidence type="ECO:0000256" key="3">
    <source>
        <dbReference type="ARBA" id="ARBA00022679"/>
    </source>
</evidence>
<keyword evidence="3" id="KW-0808">Transferase</keyword>
<feature type="transmembrane region" description="Helical" evidence="8">
    <location>
        <begin position="453"/>
        <end position="476"/>
    </location>
</feature>
<comment type="similarity">
    <text evidence="2">Belongs to the bacterial sugar transferase family.</text>
</comment>
<evidence type="ECO:0000256" key="5">
    <source>
        <dbReference type="ARBA" id="ARBA00022989"/>
    </source>
</evidence>
<feature type="domain" description="Bacterial sugar transferase" evidence="9">
    <location>
        <begin position="447"/>
        <end position="634"/>
    </location>
</feature>
<evidence type="ECO:0000256" key="2">
    <source>
        <dbReference type="ARBA" id="ARBA00006464"/>
    </source>
</evidence>
<dbReference type="EMBL" id="BOMI01000095">
    <property type="protein sequence ID" value="GID76245.1"/>
    <property type="molecule type" value="Genomic_DNA"/>
</dbReference>